<accession>G4CHK7</accession>
<keyword evidence="2" id="KW-1185">Reference proteome</keyword>
<reference evidence="1 2" key="1">
    <citation type="submission" date="2011-05" db="EMBL/GenBank/DDBJ databases">
        <authorList>
            <person name="Muzny D."/>
            <person name="Qin X."/>
            <person name="Deng J."/>
            <person name="Jiang H."/>
            <person name="Liu Y."/>
            <person name="Qu J."/>
            <person name="Song X.-Z."/>
            <person name="Zhang L."/>
            <person name="Thornton R."/>
            <person name="Coyle M."/>
            <person name="Francisco L."/>
            <person name="Jackson L."/>
            <person name="Javaid M."/>
            <person name="Korchina V."/>
            <person name="Kovar C."/>
            <person name="Mata R."/>
            <person name="Mathew T."/>
            <person name="Ngo R."/>
            <person name="Nguyen L."/>
            <person name="Nguyen N."/>
            <person name="Okwuonu G."/>
            <person name="Ongeri F."/>
            <person name="Pham C."/>
            <person name="Simmons D."/>
            <person name="Wilczek-Boney K."/>
            <person name="Hale W."/>
            <person name="Jakkamsetti A."/>
            <person name="Pham P."/>
            <person name="Ruth R."/>
            <person name="San Lucas F."/>
            <person name="Warren J."/>
            <person name="Zhang J."/>
            <person name="Zhao Z."/>
            <person name="Zhou C."/>
            <person name="Zhu D."/>
            <person name="Lee S."/>
            <person name="Bess C."/>
            <person name="Blankenburg K."/>
            <person name="Forbes L."/>
            <person name="Fu Q."/>
            <person name="Gubbala S."/>
            <person name="Hirani K."/>
            <person name="Jayaseelan J.C."/>
            <person name="Lara F."/>
            <person name="Munidasa M."/>
            <person name="Palculict T."/>
            <person name="Patil S."/>
            <person name="Pu L.-L."/>
            <person name="Saada N."/>
            <person name="Tang L."/>
            <person name="Weissenberger G."/>
            <person name="Zhu Y."/>
            <person name="Hemphill L."/>
            <person name="Shang Y."/>
            <person name="Youmans B."/>
            <person name="Ayvaz T."/>
            <person name="Ross M."/>
            <person name="Santibanez J."/>
            <person name="Aqrawi P."/>
            <person name="Gross S."/>
            <person name="Joshi V."/>
            <person name="Fowler G."/>
            <person name="Nazareth L."/>
            <person name="Reid J."/>
            <person name="Worley K."/>
            <person name="Petrosino J."/>
            <person name="Highlander S."/>
            <person name="Gibbs R."/>
        </authorList>
    </citation>
    <scope>NUCLEOTIDE SEQUENCE [LARGE SCALE GENOMIC DNA]</scope>
    <source>
        <strain evidence="1 2">871</strain>
    </source>
</reference>
<protein>
    <submittedName>
        <fullName evidence="1">Uncharacterized protein</fullName>
    </submittedName>
</protein>
<organism evidence="1 2">
    <name type="scientific">Neisseria shayeganii 871</name>
    <dbReference type="NCBI Taxonomy" id="1032488"/>
    <lineage>
        <taxon>Bacteria</taxon>
        <taxon>Pseudomonadati</taxon>
        <taxon>Pseudomonadota</taxon>
        <taxon>Betaproteobacteria</taxon>
        <taxon>Neisseriales</taxon>
        <taxon>Neisseriaceae</taxon>
        <taxon>Neisseria</taxon>
    </lineage>
</organism>
<evidence type="ECO:0000313" key="1">
    <source>
        <dbReference type="EMBL" id="EGY52672.1"/>
    </source>
</evidence>
<sequence length="44" mass="4821">MAAQKLRCPFSGSLFCVSMLYRKPETFAKPSEVDAVQGVAAQRT</sequence>
<dbReference type="Proteomes" id="UP000003019">
    <property type="component" value="Unassembled WGS sequence"/>
</dbReference>
<dbReference type="AlphaFoldDB" id="G4CHK7"/>
<name>G4CHK7_9NEIS</name>
<dbReference type="HOGENOM" id="CLU_3219088_0_0_4"/>
<dbReference type="STRING" id="1032488.HMPREF9371_1096"/>
<evidence type="ECO:0000313" key="2">
    <source>
        <dbReference type="Proteomes" id="UP000003019"/>
    </source>
</evidence>
<comment type="caution">
    <text evidence="1">The sequence shown here is derived from an EMBL/GenBank/DDBJ whole genome shotgun (WGS) entry which is preliminary data.</text>
</comment>
<dbReference type="EMBL" id="AGAY01000042">
    <property type="protein sequence ID" value="EGY52672.1"/>
    <property type="molecule type" value="Genomic_DNA"/>
</dbReference>
<dbReference type="PATRIC" id="fig|1032488.3.peg.1029"/>
<proteinExistence type="predicted"/>
<gene>
    <name evidence="1" type="ORF">HMPREF9371_1096</name>
</gene>